<dbReference type="Proteomes" id="UP001057402">
    <property type="component" value="Chromosome 11"/>
</dbReference>
<sequence>MAPSPKRKHGVTVNGIERGGFLCLVLIFVGPAIYILHFPSDPVHQPSSTPTLSGPVDLRAINFAWNGLDFSEDPPPIHLRIAVFCRKWPVSSSPGGMERHALSLYSVLAKRGHRIHVFTSPVGGNVSADMPSLKVHFHEGEVGRWIASKAWEDFLEENKSEPFDVIHSQSVSLPNNLAKGMPNVVATWHGIALESLYSFIYQDFALRQEKEPFSPALSKSAAAIVPTIIKEIRFFNNYGQHVAISDSCGEILRNVYQIPSKRVHVILNGVSEDNYHMKDPRTASRFRSKRHIPENAIVAGVAGRLVKDKGHPLLFQAFSRIVKKYPNIYLVIAGSGPWGDRYRELGKNVHVLGPQNATQLGEFYSGIDVFVNPTLRPQGLDLTFMEAMMSGNPVLAPRYPSITGTLLVEEYFGFLFEPNVDSLEGALVAMAKEGREGLAERGRAGWEYAKKMFGGRKMSLAYERLFLCIKDDKYCEFP</sequence>
<organism evidence="1 2">
    <name type="scientific">Melastoma candidum</name>
    <dbReference type="NCBI Taxonomy" id="119954"/>
    <lineage>
        <taxon>Eukaryota</taxon>
        <taxon>Viridiplantae</taxon>
        <taxon>Streptophyta</taxon>
        <taxon>Embryophyta</taxon>
        <taxon>Tracheophyta</taxon>
        <taxon>Spermatophyta</taxon>
        <taxon>Magnoliopsida</taxon>
        <taxon>eudicotyledons</taxon>
        <taxon>Gunneridae</taxon>
        <taxon>Pentapetalae</taxon>
        <taxon>rosids</taxon>
        <taxon>malvids</taxon>
        <taxon>Myrtales</taxon>
        <taxon>Melastomataceae</taxon>
        <taxon>Melastomatoideae</taxon>
        <taxon>Melastomateae</taxon>
        <taxon>Melastoma</taxon>
    </lineage>
</organism>
<comment type="caution">
    <text evidence="1">The sequence shown here is derived from an EMBL/GenBank/DDBJ whole genome shotgun (WGS) entry which is preliminary data.</text>
</comment>
<dbReference type="EMBL" id="CM042890">
    <property type="protein sequence ID" value="KAI4312944.1"/>
    <property type="molecule type" value="Genomic_DNA"/>
</dbReference>
<evidence type="ECO:0000313" key="2">
    <source>
        <dbReference type="Proteomes" id="UP001057402"/>
    </source>
</evidence>
<accession>A0ACB9LP40</accession>
<protein>
    <submittedName>
        <fullName evidence="1">Uncharacterized protein</fullName>
    </submittedName>
</protein>
<evidence type="ECO:0000313" key="1">
    <source>
        <dbReference type="EMBL" id="KAI4312944.1"/>
    </source>
</evidence>
<keyword evidence="2" id="KW-1185">Reference proteome</keyword>
<name>A0ACB9LP40_9MYRT</name>
<proteinExistence type="predicted"/>
<gene>
    <name evidence="1" type="ORF">MLD38_037728</name>
</gene>
<reference evidence="2" key="1">
    <citation type="journal article" date="2023" name="Front. Plant Sci.">
        <title>Chromosomal-level genome assembly of Melastoma candidum provides insights into trichome evolution.</title>
        <authorList>
            <person name="Zhong Y."/>
            <person name="Wu W."/>
            <person name="Sun C."/>
            <person name="Zou P."/>
            <person name="Liu Y."/>
            <person name="Dai S."/>
            <person name="Zhou R."/>
        </authorList>
    </citation>
    <scope>NUCLEOTIDE SEQUENCE [LARGE SCALE GENOMIC DNA]</scope>
</reference>